<feature type="compositionally biased region" description="Low complexity" evidence="1">
    <location>
        <begin position="147"/>
        <end position="162"/>
    </location>
</feature>
<gene>
    <name evidence="2" type="ORF">HPP92_005872</name>
</gene>
<feature type="region of interest" description="Disordered" evidence="1">
    <location>
        <begin position="312"/>
        <end position="405"/>
    </location>
</feature>
<feature type="compositionally biased region" description="Polar residues" evidence="1">
    <location>
        <begin position="330"/>
        <end position="349"/>
    </location>
</feature>
<accession>A0A835V9G6</accession>
<dbReference type="PANTHER" id="PTHR31008:SF15">
    <property type="entry name" value="GPI-ANCHORED ADHESIN-LIKE PROTEIN"/>
    <property type="match status" value="1"/>
</dbReference>
<reference evidence="2 3" key="1">
    <citation type="journal article" date="2020" name="Nat. Food">
        <title>A phased Vanilla planifolia genome enables genetic improvement of flavour and production.</title>
        <authorList>
            <person name="Hasing T."/>
            <person name="Tang H."/>
            <person name="Brym M."/>
            <person name="Khazi F."/>
            <person name="Huang T."/>
            <person name="Chambers A.H."/>
        </authorList>
    </citation>
    <scope>NUCLEOTIDE SEQUENCE [LARGE SCALE GENOMIC DNA]</scope>
    <source>
        <tissue evidence="2">Leaf</tissue>
    </source>
</reference>
<dbReference type="Proteomes" id="UP000636800">
    <property type="component" value="Chromosome 2"/>
</dbReference>
<feature type="compositionally biased region" description="Polar residues" evidence="1">
    <location>
        <begin position="136"/>
        <end position="146"/>
    </location>
</feature>
<organism evidence="2 3">
    <name type="scientific">Vanilla planifolia</name>
    <name type="common">Vanilla</name>
    <dbReference type="NCBI Taxonomy" id="51239"/>
    <lineage>
        <taxon>Eukaryota</taxon>
        <taxon>Viridiplantae</taxon>
        <taxon>Streptophyta</taxon>
        <taxon>Embryophyta</taxon>
        <taxon>Tracheophyta</taxon>
        <taxon>Spermatophyta</taxon>
        <taxon>Magnoliopsida</taxon>
        <taxon>Liliopsida</taxon>
        <taxon>Asparagales</taxon>
        <taxon>Orchidaceae</taxon>
        <taxon>Vanilloideae</taxon>
        <taxon>Vanilleae</taxon>
        <taxon>Vanilla</taxon>
    </lineage>
</organism>
<evidence type="ECO:0000256" key="1">
    <source>
        <dbReference type="SAM" id="MobiDB-lite"/>
    </source>
</evidence>
<feature type="region of interest" description="Disordered" evidence="1">
    <location>
        <begin position="136"/>
        <end position="196"/>
    </location>
</feature>
<feature type="compositionally biased region" description="Basic and acidic residues" evidence="1">
    <location>
        <begin position="713"/>
        <end position="722"/>
    </location>
</feature>
<feature type="compositionally biased region" description="Polar residues" evidence="1">
    <location>
        <begin position="176"/>
        <end position="194"/>
    </location>
</feature>
<feature type="compositionally biased region" description="Low complexity" evidence="1">
    <location>
        <begin position="312"/>
        <end position="323"/>
    </location>
</feature>
<dbReference type="OrthoDB" id="190098at2759"/>
<protein>
    <submittedName>
        <fullName evidence="2">Uncharacterized protein</fullName>
    </submittedName>
</protein>
<keyword evidence="3" id="KW-1185">Reference proteome</keyword>
<feature type="region of interest" description="Disordered" evidence="1">
    <location>
        <begin position="713"/>
        <end position="751"/>
    </location>
</feature>
<feature type="region of interest" description="Disordered" evidence="1">
    <location>
        <begin position="223"/>
        <end position="250"/>
    </location>
</feature>
<name>A0A835V9G6_VANPL</name>
<evidence type="ECO:0000313" key="3">
    <source>
        <dbReference type="Proteomes" id="UP000636800"/>
    </source>
</evidence>
<feature type="region of interest" description="Disordered" evidence="1">
    <location>
        <begin position="1022"/>
        <end position="1046"/>
    </location>
</feature>
<dbReference type="EMBL" id="JADCNL010000002">
    <property type="protein sequence ID" value="KAG0492474.1"/>
    <property type="molecule type" value="Genomic_DNA"/>
</dbReference>
<sequence>MVQQRNCRKVCSICQYTRGIGDSKYVRCRNVTVGRSQKIYSRGAGDSLSGGNESKAAAAADITKKELVRAIDVRLVAVKQDLATACARAAAAGFDLASVSELLLFADQFGAFRLSEACKKFVCVCQQRPDLISHHNSLTSQDQQWKSSNDANVRSSSSSDMSIDGPEFDQRGPAKSANSELDNAQLHSRSSQQLPYKAESEALAGSIQQWKHDSQSLLKKDVDKLEDSDPSAASSVEPALQPGGGSRRLSVQDRINLFESKRKEQTISANNSFGSSNGTVVSRMVGARGEHRRNASDMSVERSVLRRWSGTSDMSLDLSSNSSNDHKDSCNTAGTPTSSVDPLTSSSRNTQKKDNGSTEESSSSSLMSSKSSLPAISSSYSSTDKDRTFPNGNARNKDAVDGEANTSTSVGLLGLTMEEQTCTSTHMSGSLDCSSHVSLVNQVLSQDQMKDFCNSGEAAGLIEPKVSQTNFRLIPDKLVKNQVVSQTSSSVAPDVSALNELDQSRILGQPAELIDSNDIAAQTQVTSFTKLKPFTNKKTFTGAKSNYTSNTEIQAKASVAKVDDMSAKVDTVCSQTNDRAFYGNQKESARETHAASLMPSKISSAVSGQGSAFQELKFPVKVCGNDQTKKFRDERVTTETSKASIHRSRNFKPSLEVASSVDNESHASWSNKSNHEVNGVLQMKADELEKLFAEHMLRIDGDQIATTRRSKILDGHTAKSMEKTNQQSPTRQTPEQSLPKYNSSKEDESDFNSLSGVVENFDVCYASMHMSGDRTPSDDSRGRLYGKYMQKREAKLREEYGPKRAQNEAKMKAMHDSLELSQAEMKAKSSGSGSGRNFTNHRVWAEKIRSFNDRLALKNVDQMTKTLTSDGFDDEHELSESSTGNQSKKFISNKTASSRTSPTPKHSLKSANSGSLKRRTQPENAVAQSVPNFSEFKMRILPSLNSDETLNKDQISNELDQCLKKENGIPRGSVSVVEKLVPLKTQVELLNNEKSKDVVNLQEISHDMVNDEGFEKESIQENNLGVDPPIDSDIENPRRGLESGDLESENGDVMRLLSQQHEPRVIFPKFNSAGNAQDSPDESSGSWNSRMQHLLAYTQEASDFDASMDSPTDSPASWNSHSLNQMMDSESARMRKKWGNAQVPVIAASSSSRRDVTKGFKRLLKFGRKSRGAEYLTSDWVSVSTASEGDDDQEDGRDLVARPLDDIRKSRMSSAIATYNGLNDGDDFPSKMQNSIYEGQIRSKNRVLLMGCIFQLVDKLHTVARYLQFYCAFYARAVKRSQSLHNSIPNLPANLRLRDDPSLGSLKAPRSFFSLSSFRSKAAESKLR</sequence>
<feature type="compositionally biased region" description="Polar residues" evidence="1">
    <location>
        <begin position="880"/>
        <end position="915"/>
    </location>
</feature>
<feature type="region of interest" description="Disordered" evidence="1">
    <location>
        <begin position="868"/>
        <end position="930"/>
    </location>
</feature>
<dbReference type="PANTHER" id="PTHR31008">
    <property type="entry name" value="COP1-INTERACTING PROTEIN-RELATED"/>
    <property type="match status" value="1"/>
</dbReference>
<proteinExistence type="predicted"/>
<feature type="compositionally biased region" description="Low complexity" evidence="1">
    <location>
        <begin position="358"/>
        <end position="382"/>
    </location>
</feature>
<evidence type="ECO:0000313" key="2">
    <source>
        <dbReference type="EMBL" id="KAG0492474.1"/>
    </source>
</evidence>
<feature type="compositionally biased region" description="Polar residues" evidence="1">
    <location>
        <begin position="723"/>
        <end position="742"/>
    </location>
</feature>
<comment type="caution">
    <text evidence="2">The sequence shown here is derived from an EMBL/GenBank/DDBJ whole genome shotgun (WGS) entry which is preliminary data.</text>
</comment>